<feature type="compositionally biased region" description="Low complexity" evidence="13">
    <location>
        <begin position="18"/>
        <end position="40"/>
    </location>
</feature>
<evidence type="ECO:0000256" key="4">
    <source>
        <dbReference type="ARBA" id="ARBA00022490"/>
    </source>
</evidence>
<dbReference type="PRINTS" id="PR00773">
    <property type="entry name" value="GRPEPROTEIN"/>
</dbReference>
<comment type="caution">
    <text evidence="14">The sequence shown here is derived from an EMBL/GenBank/DDBJ whole genome shotgun (WGS) entry which is preliminary data.</text>
</comment>
<comment type="function">
    <text evidence="7 10 11">Participates actively in the response to hyperosmotic and heat shock by preventing the aggregation of stress-denatured proteins, in association with DnaK and GrpE. It is the nucleotide exchange factor for DnaK and may function as a thermosensor. Unfolded proteins bind initially to DnaJ; upon interaction with the DnaJ-bound protein, DnaK hydrolyzes its bound ATP, resulting in the formation of a stable complex. GrpE releases ADP from DnaK; ATP binding to DnaK triggers the release of the substrate protein, thus completing the reaction cycle. Several rounds of ATP-dependent interactions between DnaJ, DnaK and GrpE are required for fully efficient folding.</text>
</comment>
<keyword evidence="5 10" id="KW-0346">Stress response</keyword>
<dbReference type="HAMAP" id="MF_01151">
    <property type="entry name" value="GrpE"/>
    <property type="match status" value="1"/>
</dbReference>
<evidence type="ECO:0000256" key="3">
    <source>
        <dbReference type="ARBA" id="ARBA00011738"/>
    </source>
</evidence>
<name>A0A2A8D3X2_9BACT</name>
<protein>
    <recommendedName>
        <fullName evidence="8 10">Protein GrpE</fullName>
    </recommendedName>
    <alternativeName>
        <fullName evidence="9 10">HSP-70 cofactor</fullName>
    </alternativeName>
</protein>
<dbReference type="InterPro" id="IPR009012">
    <property type="entry name" value="GrpE_head"/>
</dbReference>
<dbReference type="CDD" id="cd00446">
    <property type="entry name" value="GrpE"/>
    <property type="match status" value="1"/>
</dbReference>
<dbReference type="Proteomes" id="UP000220102">
    <property type="component" value="Unassembled WGS sequence"/>
</dbReference>
<keyword evidence="6 10" id="KW-0143">Chaperone</keyword>
<evidence type="ECO:0000256" key="10">
    <source>
        <dbReference type="HAMAP-Rule" id="MF_01151"/>
    </source>
</evidence>
<dbReference type="EMBL" id="PDEQ01000001">
    <property type="protein sequence ID" value="PEN15328.1"/>
    <property type="molecule type" value="Genomic_DNA"/>
</dbReference>
<evidence type="ECO:0000256" key="2">
    <source>
        <dbReference type="ARBA" id="ARBA00009054"/>
    </source>
</evidence>
<dbReference type="InterPro" id="IPR000740">
    <property type="entry name" value="GrpE"/>
</dbReference>
<dbReference type="GO" id="GO:0042803">
    <property type="term" value="F:protein homodimerization activity"/>
    <property type="evidence" value="ECO:0007669"/>
    <property type="project" value="InterPro"/>
</dbReference>
<dbReference type="OrthoDB" id="9812586at2"/>
<dbReference type="GO" id="GO:0051082">
    <property type="term" value="F:unfolded protein binding"/>
    <property type="evidence" value="ECO:0007669"/>
    <property type="project" value="TreeGrafter"/>
</dbReference>
<dbReference type="Gene3D" id="3.90.20.20">
    <property type="match status" value="1"/>
</dbReference>
<dbReference type="RefSeq" id="WP_098074226.1">
    <property type="nucleotide sequence ID" value="NZ_PDEQ01000001.1"/>
</dbReference>
<accession>A0A2A8D3X2</accession>
<evidence type="ECO:0000256" key="7">
    <source>
        <dbReference type="ARBA" id="ARBA00053401"/>
    </source>
</evidence>
<dbReference type="GO" id="GO:0051087">
    <property type="term" value="F:protein-folding chaperone binding"/>
    <property type="evidence" value="ECO:0007669"/>
    <property type="project" value="InterPro"/>
</dbReference>
<dbReference type="SUPFAM" id="SSF51064">
    <property type="entry name" value="Head domain of nucleotide exchange factor GrpE"/>
    <property type="match status" value="1"/>
</dbReference>
<organism evidence="14 15">
    <name type="scientific">Longibacter salinarum</name>
    <dbReference type="NCBI Taxonomy" id="1850348"/>
    <lineage>
        <taxon>Bacteria</taxon>
        <taxon>Pseudomonadati</taxon>
        <taxon>Rhodothermota</taxon>
        <taxon>Rhodothermia</taxon>
        <taxon>Rhodothermales</taxon>
        <taxon>Salisaetaceae</taxon>
        <taxon>Longibacter</taxon>
    </lineage>
</organism>
<evidence type="ECO:0000256" key="6">
    <source>
        <dbReference type="ARBA" id="ARBA00023186"/>
    </source>
</evidence>
<dbReference type="SUPFAM" id="SSF58014">
    <property type="entry name" value="Coiled-coil domain of nucleotide exchange factor GrpE"/>
    <property type="match status" value="1"/>
</dbReference>
<evidence type="ECO:0000256" key="9">
    <source>
        <dbReference type="ARBA" id="ARBA00076414"/>
    </source>
</evidence>
<keyword evidence="4 10" id="KW-0963">Cytoplasm</keyword>
<gene>
    <name evidence="10 14" type="primary">grpE</name>
    <name evidence="14" type="ORF">CRI94_03355</name>
</gene>
<sequence>MSTPESTEINESAENESADAAQTPSEEASSEQPEASGEAGDLSVEATERIEELQQELSSVQNELDEVNEKYLRKAAEFENFRRRMDRETTRRYSAGQVDVVKAMLGVLDDMGRSMDASEELAEKQDAEAAYDSLRNGVEMVHRKFVDELQSLGVERIDAEGEPFDESLHEAMMQQPAPEGVEPGTVLTEVQPGYRMGDRVIRHSRVIVAS</sequence>
<evidence type="ECO:0000256" key="5">
    <source>
        <dbReference type="ARBA" id="ARBA00023016"/>
    </source>
</evidence>
<dbReference type="GO" id="GO:0000774">
    <property type="term" value="F:adenyl-nucleotide exchange factor activity"/>
    <property type="evidence" value="ECO:0007669"/>
    <property type="project" value="InterPro"/>
</dbReference>
<evidence type="ECO:0000313" key="14">
    <source>
        <dbReference type="EMBL" id="PEN15328.1"/>
    </source>
</evidence>
<proteinExistence type="inferred from homology"/>
<reference evidence="14 15" key="1">
    <citation type="submission" date="2017-10" db="EMBL/GenBank/DDBJ databases">
        <title>Draft genome of Longibacter Salinarum.</title>
        <authorList>
            <person name="Goh K.M."/>
            <person name="Shamsir M.S."/>
            <person name="Lim S.W."/>
        </authorList>
    </citation>
    <scope>NUCLEOTIDE SEQUENCE [LARGE SCALE GENOMIC DNA]</scope>
    <source>
        <strain evidence="14 15">KCTC 52045</strain>
    </source>
</reference>
<evidence type="ECO:0000256" key="12">
    <source>
        <dbReference type="RuleBase" id="RU004478"/>
    </source>
</evidence>
<dbReference type="Gene3D" id="2.30.22.10">
    <property type="entry name" value="Head domain of nucleotide exchange factor GrpE"/>
    <property type="match status" value="1"/>
</dbReference>
<keyword evidence="15" id="KW-1185">Reference proteome</keyword>
<evidence type="ECO:0000313" key="15">
    <source>
        <dbReference type="Proteomes" id="UP000220102"/>
    </source>
</evidence>
<dbReference type="PROSITE" id="PS01071">
    <property type="entry name" value="GRPE"/>
    <property type="match status" value="1"/>
</dbReference>
<comment type="subcellular location">
    <subcellularLocation>
        <location evidence="1 10">Cytoplasm</location>
    </subcellularLocation>
</comment>
<dbReference type="AlphaFoldDB" id="A0A2A8D3X2"/>
<dbReference type="PANTHER" id="PTHR21237">
    <property type="entry name" value="GRPE PROTEIN"/>
    <property type="match status" value="1"/>
</dbReference>
<dbReference type="GO" id="GO:0005737">
    <property type="term" value="C:cytoplasm"/>
    <property type="evidence" value="ECO:0007669"/>
    <property type="project" value="UniProtKB-SubCell"/>
</dbReference>
<comment type="subunit">
    <text evidence="3 10">Homodimer.</text>
</comment>
<dbReference type="FunFam" id="2.30.22.10:FF:000001">
    <property type="entry name" value="Protein GrpE"/>
    <property type="match status" value="1"/>
</dbReference>
<evidence type="ECO:0000256" key="13">
    <source>
        <dbReference type="SAM" id="MobiDB-lite"/>
    </source>
</evidence>
<dbReference type="InterPro" id="IPR013805">
    <property type="entry name" value="GrpE_CC"/>
</dbReference>
<evidence type="ECO:0000256" key="8">
    <source>
        <dbReference type="ARBA" id="ARBA00072274"/>
    </source>
</evidence>
<evidence type="ECO:0000256" key="11">
    <source>
        <dbReference type="RuleBase" id="RU000639"/>
    </source>
</evidence>
<dbReference type="GO" id="GO:0006457">
    <property type="term" value="P:protein folding"/>
    <property type="evidence" value="ECO:0007669"/>
    <property type="project" value="InterPro"/>
</dbReference>
<feature type="compositionally biased region" description="Low complexity" evidence="13">
    <location>
        <begin position="1"/>
        <end position="10"/>
    </location>
</feature>
<dbReference type="PANTHER" id="PTHR21237:SF23">
    <property type="entry name" value="GRPE PROTEIN HOMOLOG, MITOCHONDRIAL"/>
    <property type="match status" value="1"/>
</dbReference>
<evidence type="ECO:0000256" key="1">
    <source>
        <dbReference type="ARBA" id="ARBA00004496"/>
    </source>
</evidence>
<dbReference type="Pfam" id="PF01025">
    <property type="entry name" value="GrpE"/>
    <property type="match status" value="1"/>
</dbReference>
<feature type="region of interest" description="Disordered" evidence="13">
    <location>
        <begin position="1"/>
        <end position="48"/>
    </location>
</feature>
<comment type="similarity">
    <text evidence="2 10 12">Belongs to the GrpE family.</text>
</comment>